<protein>
    <submittedName>
        <fullName evidence="1">Uncharacterized protein</fullName>
    </submittedName>
</protein>
<reference evidence="1" key="2">
    <citation type="submission" date="2020-09" db="EMBL/GenBank/DDBJ databases">
        <authorList>
            <person name="Sun Q."/>
            <person name="Ohkuma M."/>
        </authorList>
    </citation>
    <scope>NUCLEOTIDE SEQUENCE</scope>
    <source>
        <strain evidence="1">JCM 4637</strain>
    </source>
</reference>
<dbReference type="Proteomes" id="UP000638353">
    <property type="component" value="Unassembled WGS sequence"/>
</dbReference>
<reference evidence="1" key="1">
    <citation type="journal article" date="2014" name="Int. J. Syst. Evol. Microbiol.">
        <title>Complete genome sequence of Corynebacterium casei LMG S-19264T (=DSM 44701T), isolated from a smear-ripened cheese.</title>
        <authorList>
            <consortium name="US DOE Joint Genome Institute (JGI-PGF)"/>
            <person name="Walter F."/>
            <person name="Albersmeier A."/>
            <person name="Kalinowski J."/>
            <person name="Ruckert C."/>
        </authorList>
    </citation>
    <scope>NUCLEOTIDE SEQUENCE</scope>
    <source>
        <strain evidence="1">JCM 4637</strain>
    </source>
</reference>
<sequence>MGVLWEGRYFARRTDRVPLGIKGSPRKLRRFLRNFRAGFAWRRRMDDHQFMNTDLWVVLADSERRRWEYFPRQSIGPLRFGMERQEAITAMGEHGFTATQEDLGLWCDGKRAQWRLEFRRAASHYLDRAVAKCYFVEGVGLSCVLVDGLCGPQVTHEGIRLVGRVPSELNQEMEAYALETGEGFRINGEGDVYCDSFVMERGTQRAGDSVVTWALFYDLRGIAGTSWDMAPTEVWHHS</sequence>
<comment type="caution">
    <text evidence="1">The sequence shown here is derived from an EMBL/GenBank/DDBJ whole genome shotgun (WGS) entry which is preliminary data.</text>
</comment>
<proteinExistence type="predicted"/>
<gene>
    <name evidence="1" type="ORF">GCM10010334_75080</name>
</gene>
<name>A0A919CEJ1_9ACTN</name>
<evidence type="ECO:0000313" key="1">
    <source>
        <dbReference type="EMBL" id="GHD15195.1"/>
    </source>
</evidence>
<dbReference type="AlphaFoldDB" id="A0A919CEJ1"/>
<evidence type="ECO:0000313" key="2">
    <source>
        <dbReference type="Proteomes" id="UP000638353"/>
    </source>
</evidence>
<organism evidence="1 2">
    <name type="scientific">Streptomyces finlayi</name>
    <dbReference type="NCBI Taxonomy" id="67296"/>
    <lineage>
        <taxon>Bacteria</taxon>
        <taxon>Bacillati</taxon>
        <taxon>Actinomycetota</taxon>
        <taxon>Actinomycetes</taxon>
        <taxon>Kitasatosporales</taxon>
        <taxon>Streptomycetaceae</taxon>
        <taxon>Streptomyces</taxon>
    </lineage>
</organism>
<accession>A0A919CEJ1</accession>
<dbReference type="EMBL" id="BMVC01000022">
    <property type="protein sequence ID" value="GHD15195.1"/>
    <property type="molecule type" value="Genomic_DNA"/>
</dbReference>